<gene>
    <name evidence="1" type="ORF">LMG27174_06025</name>
</gene>
<reference evidence="1 2" key="1">
    <citation type="submission" date="2020-04" db="EMBL/GenBank/DDBJ databases">
        <authorList>
            <person name="De Canck E."/>
        </authorList>
    </citation>
    <scope>NUCLEOTIDE SEQUENCE [LARGE SCALE GENOMIC DNA]</scope>
    <source>
        <strain evidence="1 2">LMG 27174</strain>
    </source>
</reference>
<evidence type="ECO:0000313" key="1">
    <source>
        <dbReference type="EMBL" id="CAB3733480.1"/>
    </source>
</evidence>
<protein>
    <submittedName>
        <fullName evidence="1">Uncharacterized protein</fullName>
    </submittedName>
</protein>
<dbReference type="AlphaFoldDB" id="A0A6J5CC91"/>
<name>A0A6J5CC91_9BURK</name>
<accession>A0A6J5CC91</accession>
<evidence type="ECO:0000313" key="2">
    <source>
        <dbReference type="Proteomes" id="UP000494205"/>
    </source>
</evidence>
<sequence>MRYDGPDHPYHAEEVGVEDSLGLRNRTLFRAGWSDSEASVVDQQVDAALQLDQLLDQSIDRRVLGHIERQHLERSLAHSAAAPAGAVYLVTSF</sequence>
<dbReference type="EMBL" id="CADIJZ010000030">
    <property type="protein sequence ID" value="CAB3733480.1"/>
    <property type="molecule type" value="Genomic_DNA"/>
</dbReference>
<proteinExistence type="predicted"/>
<dbReference type="Proteomes" id="UP000494205">
    <property type="component" value="Unassembled WGS sequence"/>
</dbReference>
<organism evidence="1 2">
    <name type="scientific">Paraburkholderia rhynchosiae</name>
    <dbReference type="NCBI Taxonomy" id="487049"/>
    <lineage>
        <taxon>Bacteria</taxon>
        <taxon>Pseudomonadati</taxon>
        <taxon>Pseudomonadota</taxon>
        <taxon>Betaproteobacteria</taxon>
        <taxon>Burkholderiales</taxon>
        <taxon>Burkholderiaceae</taxon>
        <taxon>Paraburkholderia</taxon>
    </lineage>
</organism>